<dbReference type="InterPro" id="IPR015927">
    <property type="entry name" value="Peptidase_S24_S26A/B/C"/>
</dbReference>
<dbReference type="Proteomes" id="UP000294692">
    <property type="component" value="Unassembled WGS sequence"/>
</dbReference>
<dbReference type="InterPro" id="IPR036286">
    <property type="entry name" value="LexA/Signal_pep-like_sf"/>
</dbReference>
<dbReference type="CDD" id="cd06529">
    <property type="entry name" value="S24_LexA-like"/>
    <property type="match status" value="1"/>
</dbReference>
<protein>
    <submittedName>
        <fullName evidence="5">Peptidase S24-like protein</fullName>
    </submittedName>
</protein>
<dbReference type="InterPro" id="IPR039418">
    <property type="entry name" value="LexA-like"/>
</dbReference>
<keyword evidence="3" id="KW-0804">Transcription</keyword>
<dbReference type="AlphaFoldDB" id="A0A4R3V1J7"/>
<keyword evidence="2" id="KW-0238">DNA-binding</keyword>
<evidence type="ECO:0000256" key="1">
    <source>
        <dbReference type="ARBA" id="ARBA00023015"/>
    </source>
</evidence>
<comment type="caution">
    <text evidence="5">The sequence shown here is derived from an EMBL/GenBank/DDBJ whole genome shotgun (WGS) entry which is preliminary data.</text>
</comment>
<organism evidence="5 6">
    <name type="scientific">Paracandidimonas soli</name>
    <dbReference type="NCBI Taxonomy" id="1917182"/>
    <lineage>
        <taxon>Bacteria</taxon>
        <taxon>Pseudomonadati</taxon>
        <taxon>Pseudomonadota</taxon>
        <taxon>Betaproteobacteria</taxon>
        <taxon>Burkholderiales</taxon>
        <taxon>Alcaligenaceae</taxon>
        <taxon>Paracandidimonas</taxon>
    </lineage>
</organism>
<sequence>MDNREIRLHNLKYAIRFFGGTAALAERAECSKKYLEQIVQGFQSGKDKNPRKLGDSVAAKIARALGHDPYWIDLPHPELWDADATNETATIPGLSLLDKKTGIVTITRYNTGGSMGTGTILRDQPGIIERLDVSKEWLEKNVRGFTSARNLCVVTGFGDSMRPMFNPGDPLIVDAGVKSVEFDAVYFFRVGDEGFIKRLQRVPGTGLLAISENQAYRDWIIQSDMDMEVFGRVLKVWRSEDF</sequence>
<reference evidence="5 6" key="1">
    <citation type="submission" date="2019-03" db="EMBL/GenBank/DDBJ databases">
        <title>Genomic Encyclopedia of Type Strains, Phase IV (KMG-IV): sequencing the most valuable type-strain genomes for metagenomic binning, comparative biology and taxonomic classification.</title>
        <authorList>
            <person name="Goeker M."/>
        </authorList>
    </citation>
    <scope>NUCLEOTIDE SEQUENCE [LARGE SCALE GENOMIC DNA]</scope>
    <source>
        <strain evidence="5 6">DSM 100048</strain>
    </source>
</reference>
<evidence type="ECO:0000256" key="2">
    <source>
        <dbReference type="ARBA" id="ARBA00023125"/>
    </source>
</evidence>
<keyword evidence="6" id="KW-1185">Reference proteome</keyword>
<keyword evidence="1" id="KW-0805">Transcription regulation</keyword>
<evidence type="ECO:0000313" key="5">
    <source>
        <dbReference type="EMBL" id="TCU97301.1"/>
    </source>
</evidence>
<gene>
    <name evidence="5" type="ORF">EV686_106184</name>
</gene>
<evidence type="ECO:0000313" key="6">
    <source>
        <dbReference type="Proteomes" id="UP000294692"/>
    </source>
</evidence>
<evidence type="ECO:0000256" key="3">
    <source>
        <dbReference type="ARBA" id="ARBA00023163"/>
    </source>
</evidence>
<dbReference type="PANTHER" id="PTHR40661:SF3">
    <property type="entry name" value="FELS-1 PROPHAGE TRANSCRIPTIONAL REGULATOR"/>
    <property type="match status" value="1"/>
</dbReference>
<dbReference type="OrthoDB" id="9021722at2"/>
<dbReference type="RefSeq" id="WP_132477393.1">
    <property type="nucleotide sequence ID" value="NZ_JBHRVM010000001.1"/>
</dbReference>
<dbReference type="Gene3D" id="2.10.109.10">
    <property type="entry name" value="Umud Fragment, subunit A"/>
    <property type="match status" value="1"/>
</dbReference>
<dbReference type="PANTHER" id="PTHR40661">
    <property type="match status" value="1"/>
</dbReference>
<name>A0A4R3V1J7_9BURK</name>
<dbReference type="GO" id="GO:0003677">
    <property type="term" value="F:DNA binding"/>
    <property type="evidence" value="ECO:0007669"/>
    <property type="project" value="UniProtKB-KW"/>
</dbReference>
<dbReference type="EMBL" id="SMBX01000006">
    <property type="protein sequence ID" value="TCU97301.1"/>
    <property type="molecule type" value="Genomic_DNA"/>
</dbReference>
<dbReference type="SUPFAM" id="SSF51306">
    <property type="entry name" value="LexA/Signal peptidase"/>
    <property type="match status" value="1"/>
</dbReference>
<feature type="domain" description="Peptidase S24/S26A/S26B/S26C" evidence="4">
    <location>
        <begin position="125"/>
        <end position="233"/>
    </location>
</feature>
<accession>A0A4R3V1J7</accession>
<evidence type="ECO:0000259" key="4">
    <source>
        <dbReference type="Pfam" id="PF00717"/>
    </source>
</evidence>
<proteinExistence type="predicted"/>
<dbReference type="Pfam" id="PF00717">
    <property type="entry name" value="Peptidase_S24"/>
    <property type="match status" value="1"/>
</dbReference>